<evidence type="ECO:0000313" key="3">
    <source>
        <dbReference type="Proteomes" id="UP000051450"/>
    </source>
</evidence>
<dbReference type="PATRIC" id="fig|1423719.4.peg.21"/>
<dbReference type="EMBL" id="AZDI01000001">
    <property type="protein sequence ID" value="KRK46400.1"/>
    <property type="molecule type" value="Genomic_DNA"/>
</dbReference>
<accession>A0A0R1HJ74</accession>
<dbReference type="SMART" id="SM00244">
    <property type="entry name" value="PHB"/>
    <property type="match status" value="1"/>
</dbReference>
<dbReference type="PRINTS" id="PR00721">
    <property type="entry name" value="STOMATIN"/>
</dbReference>
<dbReference type="OrthoDB" id="9809197at2"/>
<gene>
    <name evidence="2" type="ORF">FC66_GL000023</name>
</gene>
<sequence>MLGLLAVIIIVVLLVLILPATIRIIRQPHQGVVITLGKYETTLAPGLHFIKPFISSVIRVSTAQQPLDLDKQVVITKDNAEIEVKISLKYHVTDIQDFVFKNEDSVRSMIQDTRASLRGIIGNKMLDEVLNGTQEINRGLFGEISNVTAGYGLNVDRINIDTVKPSVEIQDSMNKLLKAARNRDATVAEAEGYSKSVALKNKADNDAWVNSAQAKAEAVKKTADAEAYRIDAVNLSLNKVHDGYFISQNIEAFKELAKSDANTVVMPSNAIDSLGQIPAIKALLKSEAK</sequence>
<organism evidence="2 3">
    <name type="scientific">Dellaglioa algida DSM 15638</name>
    <dbReference type="NCBI Taxonomy" id="1423719"/>
    <lineage>
        <taxon>Bacteria</taxon>
        <taxon>Bacillati</taxon>
        <taxon>Bacillota</taxon>
        <taxon>Bacilli</taxon>
        <taxon>Lactobacillales</taxon>
        <taxon>Lactobacillaceae</taxon>
        <taxon>Dellaglioa</taxon>
    </lineage>
</organism>
<comment type="caution">
    <text evidence="2">The sequence shown here is derived from an EMBL/GenBank/DDBJ whole genome shotgun (WGS) entry which is preliminary data.</text>
</comment>
<feature type="domain" description="Band 7" evidence="1">
    <location>
        <begin position="20"/>
        <end position="177"/>
    </location>
</feature>
<dbReference type="InterPro" id="IPR036013">
    <property type="entry name" value="Band_7/SPFH_dom_sf"/>
</dbReference>
<dbReference type="CDD" id="cd08829">
    <property type="entry name" value="SPFH_paraslipin"/>
    <property type="match status" value="1"/>
</dbReference>
<reference evidence="2 3" key="1">
    <citation type="journal article" date="2015" name="Genome Announc.">
        <title>Expanding the biotechnology potential of lactobacilli through comparative genomics of 213 strains and associated genera.</title>
        <authorList>
            <person name="Sun Z."/>
            <person name="Harris H.M."/>
            <person name="McCann A."/>
            <person name="Guo C."/>
            <person name="Argimon S."/>
            <person name="Zhang W."/>
            <person name="Yang X."/>
            <person name="Jeffery I.B."/>
            <person name="Cooney J.C."/>
            <person name="Kagawa T.F."/>
            <person name="Liu W."/>
            <person name="Song Y."/>
            <person name="Salvetti E."/>
            <person name="Wrobel A."/>
            <person name="Rasinkangas P."/>
            <person name="Parkhill J."/>
            <person name="Rea M.C."/>
            <person name="O'Sullivan O."/>
            <person name="Ritari J."/>
            <person name="Douillard F.P."/>
            <person name="Paul Ross R."/>
            <person name="Yang R."/>
            <person name="Briner A.E."/>
            <person name="Felis G.E."/>
            <person name="de Vos W.M."/>
            <person name="Barrangou R."/>
            <person name="Klaenhammer T.R."/>
            <person name="Caufield P.W."/>
            <person name="Cui Y."/>
            <person name="Zhang H."/>
            <person name="O'Toole P.W."/>
        </authorList>
    </citation>
    <scope>NUCLEOTIDE SEQUENCE [LARGE SCALE GENOMIC DNA]</scope>
    <source>
        <strain evidence="2 3">DSM 15638</strain>
    </source>
</reference>
<dbReference type="GeneID" id="83548677"/>
<dbReference type="SUPFAM" id="SSF117892">
    <property type="entry name" value="Band 7/SPFH domain"/>
    <property type="match status" value="1"/>
</dbReference>
<dbReference type="Pfam" id="PF01145">
    <property type="entry name" value="Band_7"/>
    <property type="match status" value="1"/>
</dbReference>
<dbReference type="InterPro" id="IPR001107">
    <property type="entry name" value="Band_7"/>
</dbReference>
<dbReference type="InterPro" id="IPR001972">
    <property type="entry name" value="Stomatin_HflK_fam"/>
</dbReference>
<dbReference type="Proteomes" id="UP000051450">
    <property type="component" value="Unassembled WGS sequence"/>
</dbReference>
<evidence type="ECO:0000259" key="1">
    <source>
        <dbReference type="SMART" id="SM00244"/>
    </source>
</evidence>
<dbReference type="RefSeq" id="WP_057973346.1">
    <property type="nucleotide sequence ID" value="NZ_AZDI01000001.1"/>
</dbReference>
<dbReference type="Gene3D" id="3.30.479.30">
    <property type="entry name" value="Band 7 domain"/>
    <property type="match status" value="1"/>
</dbReference>
<name>A0A0R1HJ74_9LACO</name>
<proteinExistence type="predicted"/>
<dbReference type="PANTHER" id="PTHR43327">
    <property type="entry name" value="STOMATIN-LIKE PROTEIN 2, MITOCHONDRIAL"/>
    <property type="match status" value="1"/>
</dbReference>
<dbReference type="STRING" id="1423719.FC66_GL000023"/>
<dbReference type="GO" id="GO:0016020">
    <property type="term" value="C:membrane"/>
    <property type="evidence" value="ECO:0007669"/>
    <property type="project" value="InterPro"/>
</dbReference>
<keyword evidence="3" id="KW-1185">Reference proteome</keyword>
<evidence type="ECO:0000313" key="2">
    <source>
        <dbReference type="EMBL" id="KRK46400.1"/>
    </source>
</evidence>
<dbReference type="PANTHER" id="PTHR43327:SF10">
    <property type="entry name" value="STOMATIN-LIKE PROTEIN 2, MITOCHONDRIAL"/>
    <property type="match status" value="1"/>
</dbReference>
<protein>
    <recommendedName>
        <fullName evidence="1">Band 7 domain-containing protein</fullName>
    </recommendedName>
</protein>
<dbReference type="AlphaFoldDB" id="A0A0R1HJ74"/>
<dbReference type="InterPro" id="IPR050710">
    <property type="entry name" value="Band7/mec-2_domain"/>
</dbReference>